<dbReference type="InterPro" id="IPR009003">
    <property type="entry name" value="Peptidase_S1_PA"/>
</dbReference>
<dbReference type="RefSeq" id="WP_250867714.1">
    <property type="nucleotide sequence ID" value="NZ_JAGSOI010000013.1"/>
</dbReference>
<reference evidence="1" key="2">
    <citation type="submission" date="2021-04" db="EMBL/GenBank/DDBJ databases">
        <authorList>
            <person name="Dong X."/>
        </authorList>
    </citation>
    <scope>NUCLEOTIDE SEQUENCE</scope>
    <source>
        <strain evidence="1">LLY</strain>
    </source>
</reference>
<organism evidence="1 2">
    <name type="scientific">Methanococcoides seepicolus</name>
    <dbReference type="NCBI Taxonomy" id="2828780"/>
    <lineage>
        <taxon>Archaea</taxon>
        <taxon>Methanobacteriati</taxon>
        <taxon>Methanobacteriota</taxon>
        <taxon>Stenosarchaea group</taxon>
        <taxon>Methanomicrobia</taxon>
        <taxon>Methanosarcinales</taxon>
        <taxon>Methanosarcinaceae</taxon>
        <taxon>Methanococcoides</taxon>
    </lineage>
</organism>
<protein>
    <submittedName>
        <fullName evidence="1">Uncharacterized protein</fullName>
    </submittedName>
</protein>
<dbReference type="Proteomes" id="UP001056766">
    <property type="component" value="Unassembled WGS sequence"/>
</dbReference>
<accession>A0A9E4ZDN0</accession>
<proteinExistence type="predicted"/>
<gene>
    <name evidence="1" type="ORF">KDK67_04840</name>
</gene>
<name>A0A9E4ZDN0_9EURY</name>
<evidence type="ECO:0000313" key="1">
    <source>
        <dbReference type="EMBL" id="MCM1986331.1"/>
    </source>
</evidence>
<dbReference type="SUPFAM" id="SSF50494">
    <property type="entry name" value="Trypsin-like serine proteases"/>
    <property type="match status" value="1"/>
</dbReference>
<comment type="caution">
    <text evidence="1">The sequence shown here is derived from an EMBL/GenBank/DDBJ whole genome shotgun (WGS) entry which is preliminary data.</text>
</comment>
<dbReference type="AlphaFoldDB" id="A0A9E4ZDN0"/>
<sequence length="209" mass="22296">MPGGEDIEESRSSYWRPLIGGIKITRILNVGSTLSFAAVDDNGNEGYVMSGHAALNAGGIGGNIYQYLLPVGDVTDIGGYYSDAAWVEYSNVDPSIYYTDSNVVKDVYDQTDPLLGSMVYKSGKESGLTSGVVTAKYQTQPSQSFGTLYKQFSATYNSDDGDSGGPVFITTPTGKVVLHGVHRGRYNGYASFSPISGVMNDLDVTPIHA</sequence>
<evidence type="ECO:0000313" key="2">
    <source>
        <dbReference type="Proteomes" id="UP001056766"/>
    </source>
</evidence>
<keyword evidence="2" id="KW-1185">Reference proteome</keyword>
<reference evidence="1" key="1">
    <citation type="journal article" date="2021" name="mSystems">
        <title>Bacteria and Archaea Synergistically Convert Glycine Betaine to Biogenic Methane in the Formosa Cold Seep of the South China Sea.</title>
        <authorList>
            <person name="Li L."/>
            <person name="Zhang W."/>
            <person name="Zhang S."/>
            <person name="Song L."/>
            <person name="Sun Q."/>
            <person name="Zhang H."/>
            <person name="Xiang H."/>
            <person name="Dong X."/>
        </authorList>
    </citation>
    <scope>NUCLEOTIDE SEQUENCE</scope>
    <source>
        <strain evidence="1">LLY</strain>
    </source>
</reference>
<dbReference type="InterPro" id="IPR043504">
    <property type="entry name" value="Peptidase_S1_PA_chymotrypsin"/>
</dbReference>
<dbReference type="Gene3D" id="2.40.10.10">
    <property type="entry name" value="Trypsin-like serine proteases"/>
    <property type="match status" value="2"/>
</dbReference>
<dbReference type="EMBL" id="JAGSOI010000013">
    <property type="protein sequence ID" value="MCM1986331.1"/>
    <property type="molecule type" value="Genomic_DNA"/>
</dbReference>